<dbReference type="PANTHER" id="PTHR11705">
    <property type="entry name" value="PROTEASE FAMILY M14 CARBOXYPEPTIDASE A,B"/>
    <property type="match status" value="1"/>
</dbReference>
<dbReference type="SUPFAM" id="SSF53187">
    <property type="entry name" value="Zn-dependent exopeptidases"/>
    <property type="match status" value="1"/>
</dbReference>
<feature type="chain" id="PRO_5023083805" evidence="8">
    <location>
        <begin position="24"/>
        <end position="249"/>
    </location>
</feature>
<keyword evidence="5" id="KW-0862">Zinc</keyword>
<keyword evidence="3" id="KW-0645">Protease</keyword>
<dbReference type="GO" id="GO:0004181">
    <property type="term" value="F:metallocarboxypeptidase activity"/>
    <property type="evidence" value="ECO:0007669"/>
    <property type="project" value="InterPro"/>
</dbReference>
<proteinExistence type="inferred from homology"/>
<evidence type="ECO:0000313" key="10">
    <source>
        <dbReference type="EMBL" id="QEG32972.1"/>
    </source>
</evidence>
<dbReference type="SMART" id="SM00631">
    <property type="entry name" value="Zn_pept"/>
    <property type="match status" value="1"/>
</dbReference>
<dbReference type="GO" id="GO:0006508">
    <property type="term" value="P:proteolysis"/>
    <property type="evidence" value="ECO:0007669"/>
    <property type="project" value="UniProtKB-KW"/>
</dbReference>
<sequence length="249" mass="26809" precursor="true">MNSSTIVSLLFTVACLAIPQALSQELEQAAVQRSTIGHSFLGKPIQCEVYGDGPDVLLVLATIHGNEAAGTPLLTAFADWLMNHPVELTGHKVVLIPVANPDGMTANARFNSRGVDLNRNFPAGNWDKGEISLHGQSPLSEPESRALLQAIAHHFPDRIISIHQPLECIDYDGPALELATSMAGECPLQVKKLGGLPGSLGSFVGESMRKPIITLELPKEAGKDPQVLWDLYGKSLIAAMQFRESEKSE</sequence>
<feature type="signal peptide" evidence="8">
    <location>
        <begin position="1"/>
        <end position="23"/>
    </location>
</feature>
<dbReference type="Gene3D" id="3.40.630.10">
    <property type="entry name" value="Zn peptidases"/>
    <property type="match status" value="1"/>
</dbReference>
<dbReference type="GO" id="GO:0008270">
    <property type="term" value="F:zinc ion binding"/>
    <property type="evidence" value="ECO:0007669"/>
    <property type="project" value="InterPro"/>
</dbReference>
<accession>A0A5B9Q6D3</accession>
<feature type="domain" description="Peptidase M14" evidence="9">
    <location>
        <begin position="1"/>
        <end position="243"/>
    </location>
</feature>
<keyword evidence="4" id="KW-0378">Hydrolase</keyword>
<dbReference type="PROSITE" id="PS52035">
    <property type="entry name" value="PEPTIDASE_M14"/>
    <property type="match status" value="1"/>
</dbReference>
<reference evidence="10 11" key="1">
    <citation type="submission" date="2019-08" db="EMBL/GenBank/DDBJ databases">
        <title>Deep-cultivation of Planctomycetes and their phenomic and genomic characterization uncovers novel biology.</title>
        <authorList>
            <person name="Wiegand S."/>
            <person name="Jogler M."/>
            <person name="Boedeker C."/>
            <person name="Pinto D."/>
            <person name="Vollmers J."/>
            <person name="Rivas-Marin E."/>
            <person name="Kohn T."/>
            <person name="Peeters S.H."/>
            <person name="Heuer A."/>
            <person name="Rast P."/>
            <person name="Oberbeckmann S."/>
            <person name="Bunk B."/>
            <person name="Jeske O."/>
            <person name="Meyerdierks A."/>
            <person name="Storesund J.E."/>
            <person name="Kallscheuer N."/>
            <person name="Luecker S."/>
            <person name="Lage O.M."/>
            <person name="Pohl T."/>
            <person name="Merkel B.J."/>
            <person name="Hornburger P."/>
            <person name="Mueller R.-W."/>
            <person name="Bruemmer F."/>
            <person name="Labrenz M."/>
            <person name="Spormann A.M."/>
            <person name="Op den Camp H."/>
            <person name="Overmann J."/>
            <person name="Amann R."/>
            <person name="Jetten M.S.M."/>
            <person name="Mascher T."/>
            <person name="Medema M.H."/>
            <person name="Devos D.P."/>
            <person name="Kaster A.-K."/>
            <person name="Ovreas L."/>
            <person name="Rohde M."/>
            <person name="Galperin M.Y."/>
            <person name="Jogler C."/>
        </authorList>
    </citation>
    <scope>NUCLEOTIDE SEQUENCE [LARGE SCALE GENOMIC DNA]</scope>
    <source>
        <strain evidence="10 11">Pr1d</strain>
    </source>
</reference>
<dbReference type="Pfam" id="PF00246">
    <property type="entry name" value="Peptidase_M14"/>
    <property type="match status" value="1"/>
</dbReference>
<evidence type="ECO:0000259" key="9">
    <source>
        <dbReference type="PROSITE" id="PS52035"/>
    </source>
</evidence>
<keyword evidence="11" id="KW-1185">Reference proteome</keyword>
<evidence type="ECO:0000256" key="7">
    <source>
        <dbReference type="PROSITE-ProRule" id="PRU01379"/>
    </source>
</evidence>
<evidence type="ECO:0000256" key="6">
    <source>
        <dbReference type="ARBA" id="ARBA00023049"/>
    </source>
</evidence>
<name>A0A5B9Q6D3_9BACT</name>
<dbReference type="EMBL" id="CP042913">
    <property type="protein sequence ID" value="QEG32972.1"/>
    <property type="molecule type" value="Genomic_DNA"/>
</dbReference>
<dbReference type="GO" id="GO:0005615">
    <property type="term" value="C:extracellular space"/>
    <property type="evidence" value="ECO:0007669"/>
    <property type="project" value="TreeGrafter"/>
</dbReference>
<gene>
    <name evidence="10" type="primary">bcn</name>
    <name evidence="10" type="ORF">Pr1d_02330</name>
</gene>
<dbReference type="Proteomes" id="UP000323917">
    <property type="component" value="Chromosome"/>
</dbReference>
<evidence type="ECO:0000256" key="1">
    <source>
        <dbReference type="ARBA" id="ARBA00001947"/>
    </source>
</evidence>
<evidence type="ECO:0000256" key="5">
    <source>
        <dbReference type="ARBA" id="ARBA00022833"/>
    </source>
</evidence>
<keyword evidence="8" id="KW-0732">Signal</keyword>
<dbReference type="AlphaFoldDB" id="A0A5B9Q6D3"/>
<keyword evidence="6" id="KW-0482">Metalloprotease</keyword>
<feature type="active site" description="Proton donor/acceptor" evidence="7">
    <location>
        <position position="216"/>
    </location>
</feature>
<evidence type="ECO:0000256" key="2">
    <source>
        <dbReference type="ARBA" id="ARBA00005988"/>
    </source>
</evidence>
<dbReference type="RefSeq" id="WP_148071784.1">
    <property type="nucleotide sequence ID" value="NZ_CP042913.1"/>
</dbReference>
<dbReference type="KEGG" id="bgok:Pr1d_02330"/>
<evidence type="ECO:0000256" key="4">
    <source>
        <dbReference type="ARBA" id="ARBA00022801"/>
    </source>
</evidence>
<organism evidence="10 11">
    <name type="scientific">Bythopirellula goksoeyrii</name>
    <dbReference type="NCBI Taxonomy" id="1400387"/>
    <lineage>
        <taxon>Bacteria</taxon>
        <taxon>Pseudomonadati</taxon>
        <taxon>Planctomycetota</taxon>
        <taxon>Planctomycetia</taxon>
        <taxon>Pirellulales</taxon>
        <taxon>Lacipirellulaceae</taxon>
        <taxon>Bythopirellula</taxon>
    </lineage>
</organism>
<evidence type="ECO:0000256" key="3">
    <source>
        <dbReference type="ARBA" id="ARBA00022670"/>
    </source>
</evidence>
<comment type="cofactor">
    <cofactor evidence="1">
        <name>Zn(2+)</name>
        <dbReference type="ChEBI" id="CHEBI:29105"/>
    </cofactor>
</comment>
<protein>
    <submittedName>
        <fullName evidence="10">Bacteriocin BCN5</fullName>
    </submittedName>
</protein>
<evidence type="ECO:0000256" key="8">
    <source>
        <dbReference type="SAM" id="SignalP"/>
    </source>
</evidence>
<dbReference type="OrthoDB" id="9802862at2"/>
<dbReference type="PANTHER" id="PTHR11705:SF143">
    <property type="entry name" value="SLL0236 PROTEIN"/>
    <property type="match status" value="1"/>
</dbReference>
<comment type="similarity">
    <text evidence="2 7">Belongs to the peptidase M14 family.</text>
</comment>
<dbReference type="InterPro" id="IPR000834">
    <property type="entry name" value="Peptidase_M14"/>
</dbReference>
<evidence type="ECO:0000313" key="11">
    <source>
        <dbReference type="Proteomes" id="UP000323917"/>
    </source>
</evidence>